<dbReference type="EMBL" id="FQVE01000008">
    <property type="protein sequence ID" value="SHG84115.1"/>
    <property type="molecule type" value="Genomic_DNA"/>
</dbReference>
<organism evidence="1 2">
    <name type="scientific">Chryseobacterium vrystaatense</name>
    <dbReference type="NCBI Taxonomy" id="307480"/>
    <lineage>
        <taxon>Bacteria</taxon>
        <taxon>Pseudomonadati</taxon>
        <taxon>Bacteroidota</taxon>
        <taxon>Flavobacteriia</taxon>
        <taxon>Flavobacteriales</taxon>
        <taxon>Weeksellaceae</taxon>
        <taxon>Chryseobacterium group</taxon>
        <taxon>Chryseobacterium</taxon>
    </lineage>
</organism>
<reference evidence="2" key="1">
    <citation type="submission" date="2016-11" db="EMBL/GenBank/DDBJ databases">
        <authorList>
            <person name="Varghese N."/>
            <person name="Submissions S."/>
        </authorList>
    </citation>
    <scope>NUCLEOTIDE SEQUENCE [LARGE SCALE GENOMIC DNA]</scope>
    <source>
        <strain evidence="2">YR203</strain>
    </source>
</reference>
<proteinExistence type="predicted"/>
<dbReference type="AlphaFoldDB" id="A0A1M5N3U0"/>
<dbReference type="OrthoDB" id="1254604at2"/>
<sequence>MPKKKLITTAMRNLKITSECSVLNIERDSIIIAIIVGKSVILFNKKNQSFFYFFYATEESPKRIYFRHLVEGRSNLFCSGGFIVSSDGKTDELHCPGDSVNIQDGGIAACLKYTYLQELLESCFYVSGQERIYDFMKEEFLIPLP</sequence>
<dbReference type="Proteomes" id="UP000184108">
    <property type="component" value="Unassembled WGS sequence"/>
</dbReference>
<accession>A0A1M5N3U0</accession>
<gene>
    <name evidence="1" type="ORF">SAMN02787073_4933</name>
</gene>
<evidence type="ECO:0000313" key="2">
    <source>
        <dbReference type="Proteomes" id="UP000184108"/>
    </source>
</evidence>
<name>A0A1M5N3U0_9FLAO</name>
<protein>
    <submittedName>
        <fullName evidence="1">Uncharacterized protein</fullName>
    </submittedName>
</protein>
<evidence type="ECO:0000313" key="1">
    <source>
        <dbReference type="EMBL" id="SHG84115.1"/>
    </source>
</evidence>